<keyword evidence="8" id="KW-1185">Reference proteome</keyword>
<feature type="region of interest" description="Disordered" evidence="2">
    <location>
        <begin position="1"/>
        <end position="33"/>
    </location>
</feature>
<protein>
    <submittedName>
        <fullName evidence="7">Glycosyltransferase family 28 N-terminal domain-containing protein</fullName>
    </submittedName>
</protein>
<dbReference type="SUPFAM" id="SSF53756">
    <property type="entry name" value="UDP-Glycosyltransferase/glycogen phosphorylase"/>
    <property type="match status" value="1"/>
</dbReference>
<evidence type="ECO:0000313" key="7">
    <source>
        <dbReference type="EMBL" id="CAL4765388.1"/>
    </source>
</evidence>
<dbReference type="PANTHER" id="PTHR48050">
    <property type="entry name" value="STEROL 3-BETA-GLUCOSYLTRANSFERASE"/>
    <property type="match status" value="1"/>
</dbReference>
<dbReference type="EMBL" id="CAMXCT030000387">
    <property type="protein sequence ID" value="CAL4765388.1"/>
    <property type="molecule type" value="Genomic_DNA"/>
</dbReference>
<accession>A0A9P1BRD1</accession>
<dbReference type="PANTHER" id="PTHR48050:SF11">
    <property type="entry name" value="GLYCOSYLTRANSFERASE"/>
    <property type="match status" value="1"/>
</dbReference>
<feature type="compositionally biased region" description="Low complexity" evidence="2">
    <location>
        <begin position="18"/>
        <end position="29"/>
    </location>
</feature>
<dbReference type="CDD" id="cd03784">
    <property type="entry name" value="GT1_Gtf-like"/>
    <property type="match status" value="1"/>
</dbReference>
<reference evidence="6" key="2">
    <citation type="submission" date="2024-04" db="EMBL/GenBank/DDBJ databases">
        <authorList>
            <person name="Chen Y."/>
            <person name="Shah S."/>
            <person name="Dougan E. K."/>
            <person name="Thang M."/>
            <person name="Chan C."/>
        </authorList>
    </citation>
    <scope>NUCLEOTIDE SEQUENCE [LARGE SCALE GENOMIC DNA]</scope>
</reference>
<evidence type="ECO:0000256" key="1">
    <source>
        <dbReference type="ARBA" id="ARBA00022679"/>
    </source>
</evidence>
<gene>
    <name evidence="5" type="ORF">C1SCF055_LOCUS6162</name>
</gene>
<keyword evidence="1" id="KW-0808">Transferase</keyword>
<feature type="compositionally biased region" description="Polar residues" evidence="2">
    <location>
        <begin position="1"/>
        <end position="10"/>
    </location>
</feature>
<dbReference type="Proteomes" id="UP001152797">
    <property type="component" value="Unassembled WGS sequence"/>
</dbReference>
<dbReference type="Pfam" id="PF03033">
    <property type="entry name" value="Glyco_transf_28"/>
    <property type="match status" value="1"/>
</dbReference>
<evidence type="ECO:0000259" key="4">
    <source>
        <dbReference type="Pfam" id="PF06722"/>
    </source>
</evidence>
<sequence length="675" mass="72243">MGASLSQSDVQGPVCPVQQEQESPSSSPSKPRRLEKLCKMKSFGSFGTLERLGACQLEKFTSRTLQISSKVDPPTPVCRASDDAPALPVKRAPSVQRRQAPIKHISTAPNLGIWACGSPVSELDEGSPSVTPSLVKVPTASNLMGFDWDALDADDPIEDFQPMSRLSSSSLPVVLEDGPELKVSLPLVPCSKPLEPVSAPSSPSWRGMRIAIVVNGSRGDVQPMVALAQKLQEHGHEVIIFTNADSVSTCNACGIDAVSVFADCCAVIQESGGMSGDFVSGVSRANSTASKWLRSNPGACAPVAECLQGFQPQLVVCGTLAVGTCIRYEAQASVPAVYVFLCRELLEFFSDVLCLQPERPCFLATNPLLDSGPLQANIRQTGTWDLPDYTEVPSKLEDFITQKGNGGLAMGWGSMIAFGLPPEKMLALALRVLKSLQIHGVILGGWAKLDELAEQLANGELQSIGDDWQELAKFAAENVCFVAEAPHAWLFPRCSCVVHHGGLGTTQAALRAGVPGVITPIFGDQFFNASHVNRLGVGVGLEQPLPELTVENITAAVRSAWDMAKTAAEFGATQISSGLEEATNAPSRRDLPPKRRKSVLSSDWQILHAIAETCCCHPRVHASPLEEWTLGYATARARSLRLKAVSRLHGCTYVYSAHGRTMLGVSFSDMLSSFL</sequence>
<feature type="domain" description="Erythromycin biosynthesis protein CIII-like C-terminal" evidence="4">
    <location>
        <begin position="476"/>
        <end position="561"/>
    </location>
</feature>
<dbReference type="InterPro" id="IPR002213">
    <property type="entry name" value="UDP_glucos_trans"/>
</dbReference>
<evidence type="ECO:0000313" key="8">
    <source>
        <dbReference type="Proteomes" id="UP001152797"/>
    </source>
</evidence>
<dbReference type="AlphaFoldDB" id="A0A9P1BRD1"/>
<dbReference type="OrthoDB" id="445992at2759"/>
<evidence type="ECO:0000313" key="5">
    <source>
        <dbReference type="EMBL" id="CAI3978076.1"/>
    </source>
</evidence>
<dbReference type="InterPro" id="IPR010610">
    <property type="entry name" value="EryCIII-like_C"/>
</dbReference>
<evidence type="ECO:0000313" key="6">
    <source>
        <dbReference type="EMBL" id="CAL1131451.1"/>
    </source>
</evidence>
<dbReference type="InterPro" id="IPR004276">
    <property type="entry name" value="GlycoTrans_28_N"/>
</dbReference>
<feature type="domain" description="Glycosyltransferase family 28 N-terminal" evidence="3">
    <location>
        <begin position="210"/>
        <end position="244"/>
    </location>
</feature>
<dbReference type="Gene3D" id="3.40.50.2000">
    <property type="entry name" value="Glycogen Phosphorylase B"/>
    <property type="match status" value="2"/>
</dbReference>
<dbReference type="FunFam" id="3.40.50.2000:FF:000009">
    <property type="entry name" value="Sterol 3-beta-glucosyltransferase UGT80A2"/>
    <property type="match status" value="1"/>
</dbReference>
<dbReference type="InterPro" id="IPR050426">
    <property type="entry name" value="Glycosyltransferase_28"/>
</dbReference>
<evidence type="ECO:0000259" key="3">
    <source>
        <dbReference type="Pfam" id="PF03033"/>
    </source>
</evidence>
<dbReference type="Pfam" id="PF06722">
    <property type="entry name" value="EryCIII-like_C"/>
    <property type="match status" value="1"/>
</dbReference>
<organism evidence="5">
    <name type="scientific">Cladocopium goreaui</name>
    <dbReference type="NCBI Taxonomy" id="2562237"/>
    <lineage>
        <taxon>Eukaryota</taxon>
        <taxon>Sar</taxon>
        <taxon>Alveolata</taxon>
        <taxon>Dinophyceae</taxon>
        <taxon>Suessiales</taxon>
        <taxon>Symbiodiniaceae</taxon>
        <taxon>Cladocopium</taxon>
    </lineage>
</organism>
<dbReference type="EMBL" id="CAMXCT010000387">
    <property type="protein sequence ID" value="CAI3978076.1"/>
    <property type="molecule type" value="Genomic_DNA"/>
</dbReference>
<proteinExistence type="predicted"/>
<dbReference type="GO" id="GO:0016906">
    <property type="term" value="F:sterol 3-beta-glucosyltransferase activity"/>
    <property type="evidence" value="ECO:0007669"/>
    <property type="project" value="UniProtKB-ARBA"/>
</dbReference>
<evidence type="ECO:0000256" key="2">
    <source>
        <dbReference type="SAM" id="MobiDB-lite"/>
    </source>
</evidence>
<reference evidence="5" key="1">
    <citation type="submission" date="2022-10" db="EMBL/GenBank/DDBJ databases">
        <authorList>
            <person name="Chen Y."/>
            <person name="Dougan E. K."/>
            <person name="Chan C."/>
            <person name="Rhodes N."/>
            <person name="Thang M."/>
        </authorList>
    </citation>
    <scope>NUCLEOTIDE SEQUENCE</scope>
</reference>
<dbReference type="EMBL" id="CAMXCT020000387">
    <property type="protein sequence ID" value="CAL1131451.1"/>
    <property type="molecule type" value="Genomic_DNA"/>
</dbReference>
<dbReference type="GO" id="GO:0005975">
    <property type="term" value="P:carbohydrate metabolic process"/>
    <property type="evidence" value="ECO:0007669"/>
    <property type="project" value="InterPro"/>
</dbReference>
<comment type="caution">
    <text evidence="5">The sequence shown here is derived from an EMBL/GenBank/DDBJ whole genome shotgun (WGS) entry which is preliminary data.</text>
</comment>
<name>A0A9P1BRD1_9DINO</name>